<feature type="domain" description="IclR-ED" evidence="5">
    <location>
        <begin position="69"/>
        <end position="252"/>
    </location>
</feature>
<dbReference type="Gene3D" id="1.10.10.10">
    <property type="entry name" value="Winged helix-like DNA-binding domain superfamily/Winged helix DNA-binding domain"/>
    <property type="match status" value="1"/>
</dbReference>
<dbReference type="OrthoDB" id="9807558at2"/>
<evidence type="ECO:0000256" key="2">
    <source>
        <dbReference type="ARBA" id="ARBA00023125"/>
    </source>
</evidence>
<dbReference type="STRING" id="1440774.Y900_020495"/>
<proteinExistence type="predicted"/>
<evidence type="ECO:0000313" key="7">
    <source>
        <dbReference type="Proteomes" id="UP000022835"/>
    </source>
</evidence>
<dbReference type="eggNOG" id="COG1414">
    <property type="taxonomic scope" value="Bacteria"/>
</dbReference>
<evidence type="ECO:0000256" key="3">
    <source>
        <dbReference type="ARBA" id="ARBA00023163"/>
    </source>
</evidence>
<dbReference type="Pfam" id="PF09339">
    <property type="entry name" value="HTH_IclR"/>
    <property type="match status" value="1"/>
</dbReference>
<dbReference type="PANTHER" id="PTHR30136:SF39">
    <property type="entry name" value="TRANSCRIPTIONAL REGULATORY PROTEIN"/>
    <property type="match status" value="1"/>
</dbReference>
<dbReference type="Gene3D" id="3.30.450.40">
    <property type="match status" value="1"/>
</dbReference>
<dbReference type="InterPro" id="IPR005471">
    <property type="entry name" value="Tscrpt_reg_IclR_N"/>
</dbReference>
<dbReference type="Proteomes" id="UP000022835">
    <property type="component" value="Unassembled WGS sequence"/>
</dbReference>
<dbReference type="InterPro" id="IPR036388">
    <property type="entry name" value="WH-like_DNA-bd_sf"/>
</dbReference>
<evidence type="ECO:0000256" key="1">
    <source>
        <dbReference type="ARBA" id="ARBA00023015"/>
    </source>
</evidence>
<dbReference type="GO" id="GO:0045892">
    <property type="term" value="P:negative regulation of DNA-templated transcription"/>
    <property type="evidence" value="ECO:0007669"/>
    <property type="project" value="TreeGrafter"/>
</dbReference>
<dbReference type="InterPro" id="IPR029016">
    <property type="entry name" value="GAF-like_dom_sf"/>
</dbReference>
<dbReference type="InterPro" id="IPR050707">
    <property type="entry name" value="HTH_MetabolicPath_Reg"/>
</dbReference>
<dbReference type="PROSITE" id="PS51078">
    <property type="entry name" value="ICLR_ED"/>
    <property type="match status" value="1"/>
</dbReference>
<keyword evidence="7" id="KW-1185">Reference proteome</keyword>
<keyword evidence="2" id="KW-0238">DNA-binding</keyword>
<accession>A0A064CRA1</accession>
<evidence type="ECO:0000313" key="6">
    <source>
        <dbReference type="EMBL" id="KDF01249.1"/>
    </source>
</evidence>
<dbReference type="InterPro" id="IPR036390">
    <property type="entry name" value="WH_DNA-bd_sf"/>
</dbReference>
<dbReference type="PROSITE" id="PS51077">
    <property type="entry name" value="HTH_ICLR"/>
    <property type="match status" value="1"/>
</dbReference>
<reference evidence="6" key="1">
    <citation type="submission" date="2014-05" db="EMBL/GenBank/DDBJ databases">
        <title>Genome sequence of Mycobacterium aromaticivorans strain JS19b1T (= DSM 45407T).</title>
        <authorList>
            <person name="Kwak Y."/>
            <person name="Park G.-S."/>
            <person name="Li Q.X."/>
            <person name="Lee S.-E."/>
            <person name="Shin J.-H."/>
        </authorList>
    </citation>
    <scope>NUCLEOTIDE SEQUENCE [LARGE SCALE GENOMIC DNA]</scope>
    <source>
        <strain evidence="6">JS19b1</strain>
    </source>
</reference>
<evidence type="ECO:0000259" key="5">
    <source>
        <dbReference type="PROSITE" id="PS51078"/>
    </source>
</evidence>
<dbReference type="Pfam" id="PF01614">
    <property type="entry name" value="IclR_C"/>
    <property type="match status" value="1"/>
</dbReference>
<dbReference type="InterPro" id="IPR014757">
    <property type="entry name" value="Tscrpt_reg_IclR_C"/>
</dbReference>
<keyword evidence="1" id="KW-0805">Transcription regulation</keyword>
<protein>
    <submittedName>
        <fullName evidence="6">IclR family transcriptional regulator</fullName>
    </submittedName>
</protein>
<dbReference type="EMBL" id="JALN02000001">
    <property type="protein sequence ID" value="KDF01249.1"/>
    <property type="molecule type" value="Genomic_DNA"/>
</dbReference>
<dbReference type="AlphaFoldDB" id="A0A064CRA1"/>
<gene>
    <name evidence="6" type="ORF">Y900_020495</name>
</gene>
<dbReference type="SUPFAM" id="SSF46785">
    <property type="entry name" value="Winged helix' DNA-binding domain"/>
    <property type="match status" value="1"/>
</dbReference>
<dbReference type="RefSeq" id="WP_036344053.1">
    <property type="nucleotide sequence ID" value="NZ_JALN02000001.1"/>
</dbReference>
<evidence type="ECO:0000259" key="4">
    <source>
        <dbReference type="PROSITE" id="PS51077"/>
    </source>
</evidence>
<dbReference type="SMART" id="SM00346">
    <property type="entry name" value="HTH_ICLR"/>
    <property type="match status" value="1"/>
</dbReference>
<sequence length="252" mass="26916">MTDKPNVVARVAALLGAVGAAEPAGASTTEVGRVAALARPTAHRLLSSLAEVGLIDRDAKTGRWLLGPEMYLLGAVAANRYDVTDKAREVVARLAAETGESAFFSARRGDETVCLLSVEGSFPLRSHVLREGIRFPLGVASAGLAILSHLPADEVDDYFSRALPAAHWGDEHTEESIRQRIEATRLTGYAVNPALIVEGSWGIAAAVFDQNGRPAWALSLTGVETRFKPDRRQELGTLLLEQAHVLSGRLSS</sequence>
<feature type="domain" description="HTH iclR-type" evidence="4">
    <location>
        <begin position="5"/>
        <end position="68"/>
    </location>
</feature>
<dbReference type="GO" id="GO:0003677">
    <property type="term" value="F:DNA binding"/>
    <property type="evidence" value="ECO:0007669"/>
    <property type="project" value="UniProtKB-KW"/>
</dbReference>
<organism evidence="6 7">
    <name type="scientific">Mycolicibacterium aromaticivorans JS19b1 = JCM 16368</name>
    <dbReference type="NCBI Taxonomy" id="1440774"/>
    <lineage>
        <taxon>Bacteria</taxon>
        <taxon>Bacillati</taxon>
        <taxon>Actinomycetota</taxon>
        <taxon>Actinomycetes</taxon>
        <taxon>Mycobacteriales</taxon>
        <taxon>Mycobacteriaceae</taxon>
        <taxon>Mycolicibacterium</taxon>
    </lineage>
</organism>
<name>A0A064CRA1_9MYCO</name>
<keyword evidence="3" id="KW-0804">Transcription</keyword>
<dbReference type="SUPFAM" id="SSF55781">
    <property type="entry name" value="GAF domain-like"/>
    <property type="match status" value="1"/>
</dbReference>
<dbReference type="GO" id="GO:0003700">
    <property type="term" value="F:DNA-binding transcription factor activity"/>
    <property type="evidence" value="ECO:0007669"/>
    <property type="project" value="TreeGrafter"/>
</dbReference>
<dbReference type="PANTHER" id="PTHR30136">
    <property type="entry name" value="HELIX-TURN-HELIX TRANSCRIPTIONAL REGULATOR, ICLR FAMILY"/>
    <property type="match status" value="1"/>
</dbReference>
<comment type="caution">
    <text evidence="6">The sequence shown here is derived from an EMBL/GenBank/DDBJ whole genome shotgun (WGS) entry which is preliminary data.</text>
</comment>